<feature type="region of interest" description="Disordered" evidence="2">
    <location>
        <begin position="161"/>
        <end position="182"/>
    </location>
</feature>
<dbReference type="CDD" id="cd00590">
    <property type="entry name" value="RRM_SF"/>
    <property type="match status" value="2"/>
</dbReference>
<feature type="domain" description="RRM" evidence="3">
    <location>
        <begin position="660"/>
        <end position="736"/>
    </location>
</feature>
<dbReference type="AlphaFoldDB" id="A0A0V0R407"/>
<dbReference type="Gene3D" id="3.30.70.330">
    <property type="match status" value="3"/>
</dbReference>
<protein>
    <recommendedName>
        <fullName evidence="3">RRM domain-containing protein</fullName>
    </recommendedName>
</protein>
<evidence type="ECO:0000256" key="1">
    <source>
        <dbReference type="PROSITE-ProRule" id="PRU00176"/>
    </source>
</evidence>
<keyword evidence="1" id="KW-0694">RNA-binding</keyword>
<dbReference type="Pfam" id="PF13893">
    <property type="entry name" value="RRM_5"/>
    <property type="match status" value="1"/>
</dbReference>
<dbReference type="Proteomes" id="UP000054937">
    <property type="component" value="Unassembled WGS sequence"/>
</dbReference>
<dbReference type="CDD" id="cd12422">
    <property type="entry name" value="RRM2_PTBP1_hnRNPL_like"/>
    <property type="match status" value="1"/>
</dbReference>
<evidence type="ECO:0000259" key="3">
    <source>
        <dbReference type="PROSITE" id="PS50102"/>
    </source>
</evidence>
<dbReference type="FunCoup" id="A0A0V0R407">
    <property type="interactions" value="52"/>
</dbReference>
<dbReference type="InterPro" id="IPR000504">
    <property type="entry name" value="RRM_dom"/>
</dbReference>
<evidence type="ECO:0000256" key="2">
    <source>
        <dbReference type="SAM" id="MobiDB-lite"/>
    </source>
</evidence>
<dbReference type="InParanoid" id="A0A0V0R407"/>
<dbReference type="OrthoDB" id="296632at2759"/>
<dbReference type="SUPFAM" id="SSF54928">
    <property type="entry name" value="RNA-binding domain, RBD"/>
    <property type="match status" value="2"/>
</dbReference>
<evidence type="ECO:0000313" key="4">
    <source>
        <dbReference type="EMBL" id="KRX09225.1"/>
    </source>
</evidence>
<dbReference type="InterPro" id="IPR012677">
    <property type="entry name" value="Nucleotide-bd_a/b_plait_sf"/>
</dbReference>
<dbReference type="PANTHER" id="PTHR15592">
    <property type="entry name" value="MATRIN 3/NUCLEAR PROTEIN 220-RELATED"/>
    <property type="match status" value="1"/>
</dbReference>
<gene>
    <name evidence="4" type="ORF">PPERSA_05894</name>
</gene>
<dbReference type="SMART" id="SM00360">
    <property type="entry name" value="RRM"/>
    <property type="match status" value="3"/>
</dbReference>
<dbReference type="PROSITE" id="PS50102">
    <property type="entry name" value="RRM"/>
    <property type="match status" value="3"/>
</dbReference>
<comment type="caution">
    <text evidence="4">The sequence shown here is derived from an EMBL/GenBank/DDBJ whole genome shotgun (WGS) entry which is preliminary data.</text>
</comment>
<sequence>MEEQQSMRQNINNSINSDLIKQNQNGFQNQAQDFQTMQQQMFQMQMMQPQQFQQLNMQVQPENQQQNTYNTMYPQNQNQFQQFSIPCQQQQQFLQQQQQFPSQFPNFTQNNNQNNNIMLNNQINMFNNGQNSQNQSFFSGQQNQLGMNNFSNFSPQQLFQQGNQNQSNKDFQNQNQANSANSQKQVTTKVLLVCIYNKNGTLVTHDILYRHFSKYGEVQKILIFQKDKTWKAFIELENQEQAKKCKENLDNYQIFEDGSNMIVYPSNMKELTFQNGNSGGLDYTVLKQQLSEKNASYSNSLKANSNYDPYELEDSIHNKEDTKEYLQFLKSDGNTSNLQDFEELNANLFGDLNLTKTGKFKAESAPTNYRQIIQKNKNSIASQYLNNLTLEKPVPKTQKKKNSLFSNQSNQFSSYLENSDQITQSSSYFKNELNTKEFKFNLDQEFDKMNLQEQTAENFKNNIYQQEINDSNQNELDYYQHFSNSDDDDFSQKFENTVNQISKQLEQKKMGIIQSNEELSDKLSFASSIDPSKYVNPKFIIENKKSKVVYVRGLENLNITLQNIYNLFSNFGNIKTIIFLRVKKSCLIEYQNQEYANNAKDFLNNKNFMGNLIRIFYSNYEELNLKQNEKLWQKDDILQPTEDQYRFKQGKNMSINPPSQTLHFSNLKKEGCNEINLIKFLEGFGQIEGIKLLVKQNFKNMALIKMKNVEQATNIVSQLHGKDFYGRKVQISFTHSKI</sequence>
<evidence type="ECO:0000313" key="5">
    <source>
        <dbReference type="Proteomes" id="UP000054937"/>
    </source>
</evidence>
<dbReference type="Pfam" id="PF00076">
    <property type="entry name" value="RRM_1"/>
    <property type="match status" value="2"/>
</dbReference>
<organism evidence="4 5">
    <name type="scientific">Pseudocohnilembus persalinus</name>
    <name type="common">Ciliate</name>
    <dbReference type="NCBI Taxonomy" id="266149"/>
    <lineage>
        <taxon>Eukaryota</taxon>
        <taxon>Sar</taxon>
        <taxon>Alveolata</taxon>
        <taxon>Ciliophora</taxon>
        <taxon>Intramacronucleata</taxon>
        <taxon>Oligohymenophorea</taxon>
        <taxon>Scuticociliatia</taxon>
        <taxon>Philasterida</taxon>
        <taxon>Pseudocohnilembidae</taxon>
        <taxon>Pseudocohnilembus</taxon>
    </lineage>
</organism>
<feature type="domain" description="RRM" evidence="3">
    <location>
        <begin position="189"/>
        <end position="268"/>
    </location>
</feature>
<dbReference type="FunFam" id="3.30.70.330:FF:000566">
    <property type="entry name" value="Uncharacterized protein"/>
    <property type="match status" value="1"/>
</dbReference>
<dbReference type="OMA" id="NQEYANN"/>
<keyword evidence="5" id="KW-1185">Reference proteome</keyword>
<feature type="domain" description="RRM" evidence="3">
    <location>
        <begin position="547"/>
        <end position="620"/>
    </location>
</feature>
<reference evidence="4 5" key="1">
    <citation type="journal article" date="2015" name="Sci. Rep.">
        <title>Genome of the facultative scuticociliatosis pathogen Pseudocohnilembus persalinus provides insight into its virulence through horizontal gene transfer.</title>
        <authorList>
            <person name="Xiong J."/>
            <person name="Wang G."/>
            <person name="Cheng J."/>
            <person name="Tian M."/>
            <person name="Pan X."/>
            <person name="Warren A."/>
            <person name="Jiang C."/>
            <person name="Yuan D."/>
            <person name="Miao W."/>
        </authorList>
    </citation>
    <scope>NUCLEOTIDE SEQUENCE [LARGE SCALE GENOMIC DNA]</scope>
    <source>
        <strain evidence="4">36N120E</strain>
    </source>
</reference>
<accession>A0A0V0R407</accession>
<dbReference type="GO" id="GO:0003723">
    <property type="term" value="F:RNA binding"/>
    <property type="evidence" value="ECO:0007669"/>
    <property type="project" value="UniProtKB-UniRule"/>
</dbReference>
<proteinExistence type="predicted"/>
<dbReference type="EMBL" id="LDAU01000053">
    <property type="protein sequence ID" value="KRX09225.1"/>
    <property type="molecule type" value="Genomic_DNA"/>
</dbReference>
<dbReference type="InterPro" id="IPR035979">
    <property type="entry name" value="RBD_domain_sf"/>
</dbReference>
<name>A0A0V0R407_PSEPJ</name>